<dbReference type="WBParaSite" id="Hba_16304">
    <property type="protein sequence ID" value="Hba_16304"/>
    <property type="gene ID" value="Hba_16304"/>
</dbReference>
<accession>A0A1I7XFP7</accession>
<proteinExistence type="predicted"/>
<protein>
    <submittedName>
        <fullName evidence="3">Gag-pol polyprotein</fullName>
    </submittedName>
</protein>
<dbReference type="AlphaFoldDB" id="A0A1I7XFP7"/>
<feature type="compositionally biased region" description="Low complexity" evidence="1">
    <location>
        <begin position="36"/>
        <end position="47"/>
    </location>
</feature>
<evidence type="ECO:0000313" key="2">
    <source>
        <dbReference type="Proteomes" id="UP000095283"/>
    </source>
</evidence>
<feature type="region of interest" description="Disordered" evidence="1">
    <location>
        <begin position="36"/>
        <end position="68"/>
    </location>
</feature>
<sequence length="68" mass="7427">MNIIEVVYECIVLAREEQEAAQAAQFGRLQMMGDASGLSGLPGQPSGHPIIPQHVFTQPQADDDEYDI</sequence>
<keyword evidence="2" id="KW-1185">Reference proteome</keyword>
<organism evidence="2 3">
    <name type="scientific">Heterorhabditis bacteriophora</name>
    <name type="common">Entomopathogenic nematode worm</name>
    <dbReference type="NCBI Taxonomy" id="37862"/>
    <lineage>
        <taxon>Eukaryota</taxon>
        <taxon>Metazoa</taxon>
        <taxon>Ecdysozoa</taxon>
        <taxon>Nematoda</taxon>
        <taxon>Chromadorea</taxon>
        <taxon>Rhabditida</taxon>
        <taxon>Rhabditina</taxon>
        <taxon>Rhabditomorpha</taxon>
        <taxon>Strongyloidea</taxon>
        <taxon>Heterorhabditidae</taxon>
        <taxon>Heterorhabditis</taxon>
    </lineage>
</organism>
<reference evidence="3" key="1">
    <citation type="submission" date="2016-11" db="UniProtKB">
        <authorList>
            <consortium name="WormBaseParasite"/>
        </authorList>
    </citation>
    <scope>IDENTIFICATION</scope>
</reference>
<name>A0A1I7XFP7_HETBA</name>
<dbReference type="Proteomes" id="UP000095283">
    <property type="component" value="Unplaced"/>
</dbReference>
<evidence type="ECO:0000256" key="1">
    <source>
        <dbReference type="SAM" id="MobiDB-lite"/>
    </source>
</evidence>
<evidence type="ECO:0000313" key="3">
    <source>
        <dbReference type="WBParaSite" id="Hba_16304"/>
    </source>
</evidence>